<name>A0AA88LXS8_TACVA</name>
<protein>
    <submittedName>
        <fullName evidence="1">Uncharacterized protein</fullName>
    </submittedName>
</protein>
<accession>A0AA88LXS8</accession>
<evidence type="ECO:0000313" key="2">
    <source>
        <dbReference type="Proteomes" id="UP001187315"/>
    </source>
</evidence>
<dbReference type="Proteomes" id="UP001187315">
    <property type="component" value="Unassembled WGS sequence"/>
</dbReference>
<comment type="caution">
    <text evidence="1">The sequence shown here is derived from an EMBL/GenBank/DDBJ whole genome shotgun (WGS) entry which is preliminary data.</text>
</comment>
<dbReference type="EMBL" id="JAVHJS010000020">
    <property type="protein sequence ID" value="KAK2825307.1"/>
    <property type="molecule type" value="Genomic_DNA"/>
</dbReference>
<evidence type="ECO:0000313" key="1">
    <source>
        <dbReference type="EMBL" id="KAK2825307.1"/>
    </source>
</evidence>
<reference evidence="1" key="1">
    <citation type="submission" date="2023-08" db="EMBL/GenBank/DDBJ databases">
        <title>Pelteobagrus vachellii genome.</title>
        <authorList>
            <person name="Liu H."/>
        </authorList>
    </citation>
    <scope>NUCLEOTIDE SEQUENCE</scope>
    <source>
        <strain evidence="1">PRFRI_2022a</strain>
        <tissue evidence="1">Muscle</tissue>
    </source>
</reference>
<dbReference type="AlphaFoldDB" id="A0AA88LXS8"/>
<proteinExistence type="predicted"/>
<keyword evidence="2" id="KW-1185">Reference proteome</keyword>
<organism evidence="1 2">
    <name type="scientific">Tachysurus vachellii</name>
    <name type="common">Darkbarbel catfish</name>
    <name type="synonym">Pelteobagrus vachellii</name>
    <dbReference type="NCBI Taxonomy" id="175792"/>
    <lineage>
        <taxon>Eukaryota</taxon>
        <taxon>Metazoa</taxon>
        <taxon>Chordata</taxon>
        <taxon>Craniata</taxon>
        <taxon>Vertebrata</taxon>
        <taxon>Euteleostomi</taxon>
        <taxon>Actinopterygii</taxon>
        <taxon>Neopterygii</taxon>
        <taxon>Teleostei</taxon>
        <taxon>Ostariophysi</taxon>
        <taxon>Siluriformes</taxon>
        <taxon>Bagridae</taxon>
        <taxon>Tachysurus</taxon>
    </lineage>
</organism>
<sequence length="86" mass="10388">MLLLNKKLLRPQSERRGEREIEKNKRVSLAFFLEYTKLANTEIVHFSPRNGVKSYRRYHHTAIRKTTRNIYKNRVQEHRALNKTPP</sequence>
<gene>
    <name evidence="1" type="ORF">Q7C36_019234</name>
</gene>